<dbReference type="EMBL" id="QGAC01000012">
    <property type="protein sequence ID" value="TKJ89286.1"/>
    <property type="molecule type" value="Genomic_DNA"/>
</dbReference>
<dbReference type="AlphaFoldDB" id="A0A4U3F963"/>
<comment type="caution">
    <text evidence="1">The sequence shown here is derived from an EMBL/GenBank/DDBJ whole genome shotgun (WGS) entry which is preliminary data.</text>
</comment>
<evidence type="ECO:0000313" key="2">
    <source>
        <dbReference type="Proteomes" id="UP000306393"/>
    </source>
</evidence>
<dbReference type="Proteomes" id="UP000306393">
    <property type="component" value="Unassembled WGS sequence"/>
</dbReference>
<evidence type="ECO:0000313" key="1">
    <source>
        <dbReference type="EMBL" id="TKJ89286.1"/>
    </source>
</evidence>
<reference evidence="1 2" key="1">
    <citation type="journal article" date="2019" name="Sci. Rep.">
        <title>Differences in resource use lead to coexistence of seed-transmitted microbial populations.</title>
        <authorList>
            <person name="Torres-Cortes G."/>
            <person name="Garcia B.J."/>
            <person name="Compant S."/>
            <person name="Rezki S."/>
            <person name="Jones P."/>
            <person name="Preveaux A."/>
            <person name="Briand M."/>
            <person name="Roulet A."/>
            <person name="Bouchez O."/>
            <person name="Jacobson D."/>
            <person name="Barret M."/>
        </authorList>
    </citation>
    <scope>NUCLEOTIDE SEQUENCE [LARGE SCALE GENOMIC DNA]</scope>
    <source>
        <strain evidence="1 2">CFBP13511</strain>
    </source>
</reference>
<gene>
    <name evidence="1" type="ORF">EpCFBP13511_13340</name>
</gene>
<sequence>MVAVLDLDWCGASLPDAAALAAMRPLVCDYYFWRGRYDHSFLPASIPPHYTLVGNVPPLVHEEVNSYAGGWNVGNSLYNQRHWNAIDADKRARFKAASRDRQVTLPAGVLPENTTKITDTHLAGLTDYALLDQLPCLTTVETAQGSEGLAAYLRQHPFIMELHWASSAGMTALDLSGSPLKRLIIDPTGLTSLRVNDGLNLLSLSATPAPDLTIHSRHQGRDLTLMHGQTLPSLQGLDALRGLHLTQVAQADIAAIADRFPALAQLRLWGKPGVLTHMDSLARLSALQMFTTVDLFGFASEDVPSPEALPHMAMLWMTSLPADVATSVKKRWKKVDGVDLSITKPRKPEWLAENLNNPFRDWDGRENISPAHAKKAAALYKQACISLREINGSSDAASVNATAETLVRSWAEAFNAMDRRSSSIETIEREEIADVIYGLLCQMEQQLGQDASERFDSHAMMDLFDRLRDF</sequence>
<name>A0A4U3F963_9GAMM</name>
<protein>
    <recommendedName>
        <fullName evidence="3">Gliding motility protein</fullName>
    </recommendedName>
</protein>
<accession>A0A4U3F963</accession>
<evidence type="ECO:0008006" key="3">
    <source>
        <dbReference type="Google" id="ProtNLM"/>
    </source>
</evidence>
<proteinExistence type="predicted"/>
<organism evidence="1 2">
    <name type="scientific">Erwinia persicina</name>
    <dbReference type="NCBI Taxonomy" id="55211"/>
    <lineage>
        <taxon>Bacteria</taxon>
        <taxon>Pseudomonadati</taxon>
        <taxon>Pseudomonadota</taxon>
        <taxon>Gammaproteobacteria</taxon>
        <taxon>Enterobacterales</taxon>
        <taxon>Erwiniaceae</taxon>
        <taxon>Erwinia</taxon>
    </lineage>
</organism>